<dbReference type="Gene3D" id="2.130.10.10">
    <property type="entry name" value="YVTN repeat-like/Quinoprotein amine dehydrogenase"/>
    <property type="match status" value="2"/>
</dbReference>
<dbReference type="EMBL" id="JABBHF010000007">
    <property type="protein sequence ID" value="NMH88378.1"/>
    <property type="molecule type" value="Genomic_DNA"/>
</dbReference>
<dbReference type="InterPro" id="IPR003661">
    <property type="entry name" value="HisK_dim/P_dom"/>
</dbReference>
<dbReference type="Gene3D" id="1.10.10.60">
    <property type="entry name" value="Homeodomain-like"/>
    <property type="match status" value="1"/>
</dbReference>
<organism evidence="11 12">
    <name type="scientific">Flavivirga algicola</name>
    <dbReference type="NCBI Taxonomy" id="2729136"/>
    <lineage>
        <taxon>Bacteria</taxon>
        <taxon>Pseudomonadati</taxon>
        <taxon>Bacteroidota</taxon>
        <taxon>Flavobacteriia</taxon>
        <taxon>Flavobacteriales</taxon>
        <taxon>Flavobacteriaceae</taxon>
        <taxon>Flavivirga</taxon>
    </lineage>
</organism>
<dbReference type="PROSITE" id="PS50110">
    <property type="entry name" value="RESPONSE_REGULATORY"/>
    <property type="match status" value="1"/>
</dbReference>
<evidence type="ECO:0000313" key="11">
    <source>
        <dbReference type="EMBL" id="NMH88378.1"/>
    </source>
</evidence>
<evidence type="ECO:0000256" key="6">
    <source>
        <dbReference type="ARBA" id="ARBA00023163"/>
    </source>
</evidence>
<dbReference type="InterPro" id="IPR036890">
    <property type="entry name" value="HATPase_C_sf"/>
</dbReference>
<dbReference type="PROSITE" id="PS00041">
    <property type="entry name" value="HTH_ARAC_FAMILY_1"/>
    <property type="match status" value="1"/>
</dbReference>
<dbReference type="SUPFAM" id="SSF63829">
    <property type="entry name" value="Calcium-dependent phosphotriesterase"/>
    <property type="match status" value="2"/>
</dbReference>
<dbReference type="InterPro" id="IPR015943">
    <property type="entry name" value="WD40/YVTN_repeat-like_dom_sf"/>
</dbReference>
<dbReference type="Pfam" id="PF00072">
    <property type="entry name" value="Response_reg"/>
    <property type="match status" value="1"/>
</dbReference>
<dbReference type="CDD" id="cd00082">
    <property type="entry name" value="HisKA"/>
    <property type="match status" value="1"/>
</dbReference>
<dbReference type="PANTHER" id="PTHR43547:SF2">
    <property type="entry name" value="HYBRID SIGNAL TRANSDUCTION HISTIDINE KINASE C"/>
    <property type="match status" value="1"/>
</dbReference>
<dbReference type="PROSITE" id="PS50109">
    <property type="entry name" value="HIS_KIN"/>
    <property type="match status" value="1"/>
</dbReference>
<dbReference type="InterPro" id="IPR011110">
    <property type="entry name" value="Reg_prop"/>
</dbReference>
<comment type="caution">
    <text evidence="11">The sequence shown here is derived from an EMBL/GenBank/DDBJ whole genome shotgun (WGS) entry which is preliminary data.</text>
</comment>
<evidence type="ECO:0000256" key="1">
    <source>
        <dbReference type="ARBA" id="ARBA00000085"/>
    </source>
</evidence>
<dbReference type="InterPro" id="IPR003594">
    <property type="entry name" value="HATPase_dom"/>
</dbReference>
<keyword evidence="12" id="KW-1185">Reference proteome</keyword>
<dbReference type="SMART" id="SM00388">
    <property type="entry name" value="HisKA"/>
    <property type="match status" value="1"/>
</dbReference>
<dbReference type="SUPFAM" id="SSF46689">
    <property type="entry name" value="Homeodomain-like"/>
    <property type="match status" value="1"/>
</dbReference>
<evidence type="ECO:0000256" key="4">
    <source>
        <dbReference type="ARBA" id="ARBA00023015"/>
    </source>
</evidence>
<feature type="domain" description="Histidine kinase" evidence="9">
    <location>
        <begin position="830"/>
        <end position="1055"/>
    </location>
</feature>
<dbReference type="InterPro" id="IPR011006">
    <property type="entry name" value="CheY-like_superfamily"/>
</dbReference>
<proteinExistence type="predicted"/>
<dbReference type="InterPro" id="IPR004358">
    <property type="entry name" value="Sig_transdc_His_kin-like_C"/>
</dbReference>
<dbReference type="SUPFAM" id="SSF55874">
    <property type="entry name" value="ATPase domain of HSP90 chaperone/DNA topoisomerase II/histidine kinase"/>
    <property type="match status" value="1"/>
</dbReference>
<dbReference type="PRINTS" id="PR00344">
    <property type="entry name" value="BCTRLSENSOR"/>
</dbReference>
<dbReference type="Gene3D" id="2.60.40.10">
    <property type="entry name" value="Immunoglobulins"/>
    <property type="match status" value="1"/>
</dbReference>
<evidence type="ECO:0000256" key="7">
    <source>
        <dbReference type="PROSITE-ProRule" id="PRU00169"/>
    </source>
</evidence>
<keyword evidence="6" id="KW-0804">Transcription</keyword>
<evidence type="ECO:0000259" key="9">
    <source>
        <dbReference type="PROSITE" id="PS50109"/>
    </source>
</evidence>
<dbReference type="InterPro" id="IPR005467">
    <property type="entry name" value="His_kinase_dom"/>
</dbReference>
<dbReference type="InterPro" id="IPR013783">
    <property type="entry name" value="Ig-like_fold"/>
</dbReference>
<feature type="modified residue" description="4-aspartylphosphate" evidence="7">
    <location>
        <position position="1154"/>
    </location>
</feature>
<dbReference type="RefSeq" id="WP_169674061.1">
    <property type="nucleotide sequence ID" value="NZ_JABBHF010000007.1"/>
</dbReference>
<comment type="catalytic activity">
    <reaction evidence="1">
        <text>ATP + protein L-histidine = ADP + protein N-phospho-L-histidine.</text>
        <dbReference type="EC" id="2.7.13.3"/>
    </reaction>
</comment>
<reference evidence="11 12" key="1">
    <citation type="submission" date="2020-04" db="EMBL/GenBank/DDBJ databases">
        <title>A Flavivirga sp. nov.</title>
        <authorList>
            <person name="Sun X."/>
        </authorList>
    </citation>
    <scope>NUCLEOTIDE SEQUENCE [LARGE SCALE GENOMIC DNA]</scope>
    <source>
        <strain evidence="11 12">Y03</strain>
    </source>
</reference>
<evidence type="ECO:0000256" key="2">
    <source>
        <dbReference type="ARBA" id="ARBA00012438"/>
    </source>
</evidence>
<dbReference type="SUPFAM" id="SSF47384">
    <property type="entry name" value="Homodimeric domain of signal transducing histidine kinase"/>
    <property type="match status" value="1"/>
</dbReference>
<dbReference type="SUPFAM" id="SSF52172">
    <property type="entry name" value="CheY-like"/>
    <property type="match status" value="1"/>
</dbReference>
<keyword evidence="3 7" id="KW-0597">Phosphoprotein</keyword>
<sequence>MSNLLVGQAIHKTSNDLKFEHFSSKEGLSQRSVTSIFQDKKGYLWFGTRDGLNKFDGKSFVQYRHNSQDSTSLSYSWISSIYEDTMGNLWVGTKQGLNKYNPIGDNFIRYKYSLNENTISDNEIWDITQLDDDFIWVATNDGINKIEIKTNKISYLKHESNNVNSISDNRVRSFFSSEENEFWICNIESVDVYNAQNKSFRQYDYPKGTITNAHVNNSPSIFIDSNQNVWLGYEGGLAILDKASNAFVNYHLNASRIIDKPVRSISEDNFGNIWIGSYNGLYILNRKAGTLKHYVHDENNDKSLSQNSIYKILIDSNGGVWIGTWAGGINFFDKDHDNFKSVSSSLNNKGLNYKVISSIVEGTDKKIWIGTEGGGINLYDKRTGKVEYFMSDPANRFSLSSNNIKHISKGSNDNLWIGTHDGGVNYVNPNLRPLKFYNLEDKSPKGINLKDYKITTMMEDSNKNLWIGTLTAGVIFYNSKEASLTRFKSPIKSVIFIKQSDNPNVLLFGGAGGIGNIDINSKIIKLVDFNNTKSEYGFPIQANCIYKDENDNYWIGTEGKGLYRYSLKLNKSEHFGTNEGLPSEIIYGILPDKNDNLWISTNNGLSKFDVKKLAFRNFYVSEGLQSNEFNYGAFLKTSSGELMFGGVNGLNYFNPNNIIDEDFIPNLDIYSVSVRNKPFLRITDSIKEIKLKYDQNDFKFDFVAINFSNPDSNNYAYMLEGFDADWNFIGNNTSANYTNLSHGTYVFKVKNSIDPNSWSEPNEIKVIILPAPWKTWWAYLIYLSLGALLFYFIRKLIKARIIARNELKRERLEKEQIEEVNKLKLQLFTEISHEFRTPLTLILGPVEQLLKSNIEEENPEYKRKLDTIKINTNVLLQLTSELLDFRKSESGKARLFASKNNIVPFIQQTKLSFDELAQQKNIDFQFISEKDTIKVWFDDSKLRKILFNLLSNAFKYSSENQKIIVRTSVTSKKHSLDSNKAVKIDIINFDNVIPKEKINLIFDRFYRLDHKNLYTGSGLGLSLTKRLVELHKGEIVVKSSKKDGTCFSVYLPLGKGHLLKNERLESTDINEEMQIVSGAPFVKQELLKISLESETNIEPIDKSRETILIVEDNTEVRSYIKSIFSKNYNIFEAANGQEAIEMAQKEEVDVIVSDVMMPIMDGFELCHKVKSEIITSHIPVVLLTAKTSDQYKKTGYKIGADIYITKPFDVDVLKLRIFNLLENRKNIISKFKKDIILEPEALNITSEDEKFLQKAIKIVENNITNPDFNVSVFTSLMGMSRPVLYRKLKALVDQSVSEFIRGIRLKIAKQMLIETKMNVSQIAYEVGFNDLKYFRKCFKELFNETPTVTRNRHLEKTIEP</sequence>
<dbReference type="InterPro" id="IPR011123">
    <property type="entry name" value="Y_Y_Y"/>
</dbReference>
<dbReference type="SMART" id="SM00387">
    <property type="entry name" value="HATPase_c"/>
    <property type="match status" value="1"/>
</dbReference>
<dbReference type="SMART" id="SM00448">
    <property type="entry name" value="REC"/>
    <property type="match status" value="1"/>
</dbReference>
<dbReference type="EC" id="2.7.13.3" evidence="2"/>
<dbReference type="Pfam" id="PF00512">
    <property type="entry name" value="HisKA"/>
    <property type="match status" value="1"/>
</dbReference>
<keyword evidence="4" id="KW-0805">Transcription regulation</keyword>
<dbReference type="SMART" id="SM00342">
    <property type="entry name" value="HTH_ARAC"/>
    <property type="match status" value="1"/>
</dbReference>
<dbReference type="CDD" id="cd00075">
    <property type="entry name" value="HATPase"/>
    <property type="match status" value="1"/>
</dbReference>
<evidence type="ECO:0000256" key="5">
    <source>
        <dbReference type="ARBA" id="ARBA00023125"/>
    </source>
</evidence>
<keyword evidence="5" id="KW-0238">DNA-binding</keyword>
<dbReference type="Pfam" id="PF02518">
    <property type="entry name" value="HATPase_c"/>
    <property type="match status" value="1"/>
</dbReference>
<evidence type="ECO:0000259" key="10">
    <source>
        <dbReference type="PROSITE" id="PS50110"/>
    </source>
</evidence>
<dbReference type="InterPro" id="IPR018062">
    <property type="entry name" value="HTH_AraC-typ_CS"/>
</dbReference>
<dbReference type="CDD" id="cd17574">
    <property type="entry name" value="REC_OmpR"/>
    <property type="match status" value="1"/>
</dbReference>
<dbReference type="PROSITE" id="PS01124">
    <property type="entry name" value="HTH_ARAC_FAMILY_2"/>
    <property type="match status" value="1"/>
</dbReference>
<dbReference type="InterPro" id="IPR001789">
    <property type="entry name" value="Sig_transdc_resp-reg_receiver"/>
</dbReference>
<evidence type="ECO:0000256" key="3">
    <source>
        <dbReference type="ARBA" id="ARBA00022553"/>
    </source>
</evidence>
<dbReference type="Gene3D" id="3.40.50.2300">
    <property type="match status" value="1"/>
</dbReference>
<dbReference type="InterPro" id="IPR036097">
    <property type="entry name" value="HisK_dim/P_sf"/>
</dbReference>
<gene>
    <name evidence="11" type="ORF">HHX25_12760</name>
</gene>
<feature type="domain" description="Response regulatory" evidence="10">
    <location>
        <begin position="1106"/>
        <end position="1221"/>
    </location>
</feature>
<dbReference type="Pfam" id="PF07495">
    <property type="entry name" value="Y_Y_Y"/>
    <property type="match status" value="1"/>
</dbReference>
<evidence type="ECO:0000313" key="12">
    <source>
        <dbReference type="Proteomes" id="UP000746690"/>
    </source>
</evidence>
<dbReference type="Pfam" id="PF12833">
    <property type="entry name" value="HTH_18"/>
    <property type="match status" value="1"/>
</dbReference>
<dbReference type="InterPro" id="IPR009057">
    <property type="entry name" value="Homeodomain-like_sf"/>
</dbReference>
<dbReference type="PANTHER" id="PTHR43547">
    <property type="entry name" value="TWO-COMPONENT HISTIDINE KINASE"/>
    <property type="match status" value="1"/>
</dbReference>
<dbReference type="InterPro" id="IPR018060">
    <property type="entry name" value="HTH_AraC"/>
</dbReference>
<dbReference type="SUPFAM" id="SSF101898">
    <property type="entry name" value="NHL repeat"/>
    <property type="match status" value="1"/>
</dbReference>
<dbReference type="Gene3D" id="3.30.565.10">
    <property type="entry name" value="Histidine kinase-like ATPase, C-terminal domain"/>
    <property type="match status" value="1"/>
</dbReference>
<dbReference type="Pfam" id="PF07494">
    <property type="entry name" value="Reg_prop"/>
    <property type="match status" value="7"/>
</dbReference>
<evidence type="ECO:0000259" key="8">
    <source>
        <dbReference type="PROSITE" id="PS01124"/>
    </source>
</evidence>
<dbReference type="Gene3D" id="1.10.287.130">
    <property type="match status" value="1"/>
</dbReference>
<accession>A0ABX1S011</accession>
<protein>
    <recommendedName>
        <fullName evidence="2">histidine kinase</fullName>
        <ecNumber evidence="2">2.7.13.3</ecNumber>
    </recommendedName>
</protein>
<name>A0ABX1S011_9FLAO</name>
<dbReference type="Proteomes" id="UP000746690">
    <property type="component" value="Unassembled WGS sequence"/>
</dbReference>
<feature type="domain" description="HTH araC/xylS-type" evidence="8">
    <location>
        <begin position="1253"/>
        <end position="1352"/>
    </location>
</feature>